<reference evidence="2" key="1">
    <citation type="submission" date="2020-04" db="EMBL/GenBank/DDBJ databases">
        <authorList>
            <person name="Chiriac C."/>
            <person name="Salcher M."/>
            <person name="Ghai R."/>
            <person name="Kavagutti S V."/>
        </authorList>
    </citation>
    <scope>NUCLEOTIDE SEQUENCE</scope>
</reference>
<proteinExistence type="predicted"/>
<protein>
    <recommendedName>
        <fullName evidence="3">Holin</fullName>
    </recommendedName>
</protein>
<evidence type="ECO:0008006" key="3">
    <source>
        <dbReference type="Google" id="ProtNLM"/>
    </source>
</evidence>
<dbReference type="EMBL" id="LR796664">
    <property type="protein sequence ID" value="CAB4157669.1"/>
    <property type="molecule type" value="Genomic_DNA"/>
</dbReference>
<gene>
    <name evidence="2" type="ORF">UFOVP689_39</name>
</gene>
<evidence type="ECO:0000313" key="2">
    <source>
        <dbReference type="EMBL" id="CAB4157669.1"/>
    </source>
</evidence>
<keyword evidence="1" id="KW-1133">Transmembrane helix</keyword>
<organism evidence="2">
    <name type="scientific">uncultured Caudovirales phage</name>
    <dbReference type="NCBI Taxonomy" id="2100421"/>
    <lineage>
        <taxon>Viruses</taxon>
        <taxon>Duplodnaviria</taxon>
        <taxon>Heunggongvirae</taxon>
        <taxon>Uroviricota</taxon>
        <taxon>Caudoviricetes</taxon>
        <taxon>Peduoviridae</taxon>
        <taxon>Maltschvirus</taxon>
        <taxon>Maltschvirus maltsch</taxon>
    </lineage>
</organism>
<keyword evidence="1" id="KW-0472">Membrane</keyword>
<accession>A0A6J5NER5</accession>
<evidence type="ECO:0000256" key="1">
    <source>
        <dbReference type="SAM" id="Phobius"/>
    </source>
</evidence>
<feature type="transmembrane region" description="Helical" evidence="1">
    <location>
        <begin position="7"/>
        <end position="29"/>
    </location>
</feature>
<sequence>MKKAQDVAGRIVALFLTNALGVITGASVIAPELEIWKAAALAGAVSVFKVVESLARASVDGKLTADEIDAAFGATPAKIAAKKVAKKAAK</sequence>
<name>A0A6J5NER5_9CAUD</name>
<keyword evidence="1" id="KW-0812">Transmembrane</keyword>